<evidence type="ECO:0000313" key="8">
    <source>
        <dbReference type="Proteomes" id="UP001236652"/>
    </source>
</evidence>
<feature type="transmembrane region" description="Helical" evidence="6">
    <location>
        <begin position="9"/>
        <end position="27"/>
    </location>
</feature>
<dbReference type="PANTHER" id="PTHR39087:SF2">
    <property type="entry name" value="UPF0104 MEMBRANE PROTEIN MJ1595"/>
    <property type="match status" value="1"/>
</dbReference>
<keyword evidence="4 6" id="KW-1133">Transmembrane helix</keyword>
<evidence type="ECO:0000256" key="3">
    <source>
        <dbReference type="ARBA" id="ARBA00022692"/>
    </source>
</evidence>
<feature type="transmembrane region" description="Helical" evidence="6">
    <location>
        <begin position="282"/>
        <end position="302"/>
    </location>
</feature>
<evidence type="ECO:0000256" key="2">
    <source>
        <dbReference type="ARBA" id="ARBA00022475"/>
    </source>
</evidence>
<evidence type="ECO:0000256" key="5">
    <source>
        <dbReference type="ARBA" id="ARBA00023136"/>
    </source>
</evidence>
<feature type="transmembrane region" description="Helical" evidence="6">
    <location>
        <begin position="228"/>
        <end position="245"/>
    </location>
</feature>
<organism evidence="7 8">
    <name type="scientific">Pontibacillus chungwhensis</name>
    <dbReference type="NCBI Taxonomy" id="265426"/>
    <lineage>
        <taxon>Bacteria</taxon>
        <taxon>Bacillati</taxon>
        <taxon>Bacillota</taxon>
        <taxon>Bacilli</taxon>
        <taxon>Bacillales</taxon>
        <taxon>Bacillaceae</taxon>
        <taxon>Pontibacillus</taxon>
    </lineage>
</organism>
<dbReference type="EMBL" id="CP126446">
    <property type="protein sequence ID" value="WIF97145.1"/>
    <property type="molecule type" value="Genomic_DNA"/>
</dbReference>
<name>A0ABY8UV00_9BACI</name>
<proteinExistence type="inferred from homology"/>
<accession>A0ABY8UV00</accession>
<reference evidence="7 8" key="1">
    <citation type="submission" date="2023-05" db="EMBL/GenBank/DDBJ databases">
        <title>Comparative genomics reveals the evidence of polycyclic aromatic hydrocarbons degradation in moderately halophilic genus Pontibacillus.</title>
        <authorList>
            <person name="Yang H."/>
            <person name="Qian Z."/>
        </authorList>
    </citation>
    <scope>NUCLEOTIDE SEQUENCE [LARGE SCALE GENOMIC DNA]</scope>
    <source>
        <strain evidence="8">HN14</strain>
    </source>
</reference>
<comment type="subcellular location">
    <subcellularLocation>
        <location evidence="1 6">Cell membrane</location>
        <topology evidence="1 6">Multi-pass membrane protein</topology>
    </subcellularLocation>
</comment>
<evidence type="ECO:0000256" key="1">
    <source>
        <dbReference type="ARBA" id="ARBA00004651"/>
    </source>
</evidence>
<comment type="function">
    <text evidence="6">Catalyzes the transfer of a lysyl group from L-lysyl-tRNA(Lys) to membrane-bound phosphatidylglycerol (PG), which produces lysylphosphatidylglycerol (LPG), a major component of the bacterial membrane with a positive net charge. LPG synthesis contributes to bacterial virulence as it is involved in the resistance mechanism against cationic antimicrobial peptides (CAMP) produces by the host's immune system (defensins, cathelicidins) and by the competing microorganisms.</text>
</comment>
<evidence type="ECO:0000256" key="6">
    <source>
        <dbReference type="RuleBase" id="RU363042"/>
    </source>
</evidence>
<feature type="transmembrane region" description="Helical" evidence="6">
    <location>
        <begin position="257"/>
        <end position="276"/>
    </location>
</feature>
<feature type="transmembrane region" description="Helical" evidence="6">
    <location>
        <begin position="123"/>
        <end position="143"/>
    </location>
</feature>
<keyword evidence="5 6" id="KW-0472">Membrane</keyword>
<keyword evidence="8" id="KW-1185">Reference proteome</keyword>
<gene>
    <name evidence="6" type="primary">mprF</name>
    <name evidence="7" type="ORF">QNI29_15555</name>
</gene>
<protein>
    <recommendedName>
        <fullName evidence="6">Phosphatidylglycerol lysyltransferase</fullName>
        <ecNumber evidence="6">2.3.2.3</ecNumber>
    </recommendedName>
    <alternativeName>
        <fullName evidence="6">Lysylphosphatidylglycerol synthase</fullName>
    </alternativeName>
</protein>
<feature type="transmembrane region" description="Helical" evidence="6">
    <location>
        <begin position="47"/>
        <end position="66"/>
    </location>
</feature>
<comment type="catalytic activity">
    <reaction evidence="6">
        <text>L-lysyl-tRNA(Lys) + a 1,2-diacyl-sn-glycero-3-phospho-(1'-sn-glycerol) = a 1,2-diacyl-sn-glycero-3-phospho-1'-(3'-O-L-lysyl)-sn-glycerol + tRNA(Lys)</text>
        <dbReference type="Rhea" id="RHEA:10668"/>
        <dbReference type="Rhea" id="RHEA-COMP:9696"/>
        <dbReference type="Rhea" id="RHEA-COMP:9697"/>
        <dbReference type="ChEBI" id="CHEBI:64716"/>
        <dbReference type="ChEBI" id="CHEBI:75792"/>
        <dbReference type="ChEBI" id="CHEBI:78442"/>
        <dbReference type="ChEBI" id="CHEBI:78529"/>
        <dbReference type="EC" id="2.3.2.3"/>
    </reaction>
</comment>
<dbReference type="Pfam" id="PF03706">
    <property type="entry name" value="LPG_synthase_TM"/>
    <property type="match status" value="1"/>
</dbReference>
<dbReference type="PANTHER" id="PTHR39087">
    <property type="entry name" value="UPF0104 MEMBRANE PROTEIN MJ1595"/>
    <property type="match status" value="1"/>
</dbReference>
<evidence type="ECO:0000313" key="7">
    <source>
        <dbReference type="EMBL" id="WIF97145.1"/>
    </source>
</evidence>
<keyword evidence="2" id="KW-1003">Cell membrane</keyword>
<dbReference type="Proteomes" id="UP001236652">
    <property type="component" value="Chromosome"/>
</dbReference>
<feature type="transmembrane region" description="Helical" evidence="6">
    <location>
        <begin position="195"/>
        <end position="216"/>
    </location>
</feature>
<comment type="similarity">
    <text evidence="6">Belongs to the LPG synthase family.</text>
</comment>
<dbReference type="EC" id="2.3.2.3" evidence="6"/>
<dbReference type="InterPro" id="IPR022791">
    <property type="entry name" value="L-PG_synthase/AglD"/>
</dbReference>
<keyword evidence="3 6" id="KW-0812">Transmembrane</keyword>
<dbReference type="RefSeq" id="WP_231417393.1">
    <property type="nucleotide sequence ID" value="NZ_CP126446.1"/>
</dbReference>
<sequence>MKGKRILKWMIRIAGVLLAGLFVYLTIHYFSFDTVLQVAEELLASPVWLMVMVLTYAFSFWIKAFVWREYVNEKGSLLPYWSGIHYALFMNHILPFKTGDAVRAGVLKGTKSFSWEKSVSSVVAMRVLDLGGLFLLAAIGTYLYMNTLFYIGITTVGILFVLALLLPFRLKKILNKRFLTSFSHFSSTLLSKKGVLLFGLIVMSWILEGFIIYSVGRITVEDLGFFESVWATSVAVVSGVFQITPGHIAGYESVQSYALTFVGLPIETGYAIAVVTHVFKFIYAYVTGLISFYLTPVSFSVVKTWFKGRE</sequence>
<keyword evidence="6" id="KW-0443">Lipid metabolism</keyword>
<keyword evidence="6" id="KW-0808">Transferase</keyword>
<evidence type="ECO:0000256" key="4">
    <source>
        <dbReference type="ARBA" id="ARBA00022989"/>
    </source>
</evidence>
<feature type="transmembrane region" description="Helical" evidence="6">
    <location>
        <begin position="149"/>
        <end position="168"/>
    </location>
</feature>
<keyword evidence="6" id="KW-0046">Antibiotic resistance</keyword>